<feature type="compositionally biased region" description="Low complexity" evidence="5">
    <location>
        <begin position="142"/>
        <end position="155"/>
    </location>
</feature>
<dbReference type="PANTHER" id="PTHR35008:SF8">
    <property type="entry name" value="ALCOHOL DEHYDROGENASE CYTOCHROME C SUBUNIT"/>
    <property type="match status" value="1"/>
</dbReference>
<proteinExistence type="predicted"/>
<dbReference type="RefSeq" id="WP_346187026.1">
    <property type="nucleotide sequence ID" value="NZ_BAABRL010000001.1"/>
</dbReference>
<evidence type="ECO:0000256" key="1">
    <source>
        <dbReference type="ARBA" id="ARBA00022617"/>
    </source>
</evidence>
<evidence type="ECO:0000256" key="4">
    <source>
        <dbReference type="PROSITE-ProRule" id="PRU00433"/>
    </source>
</evidence>
<dbReference type="Proteomes" id="UP001424741">
    <property type="component" value="Unassembled WGS sequence"/>
</dbReference>
<evidence type="ECO:0000313" key="9">
    <source>
        <dbReference type="EMBL" id="GAA5493972.1"/>
    </source>
</evidence>
<keyword evidence="6" id="KW-0472">Membrane</keyword>
<keyword evidence="1 4" id="KW-0349">Heme</keyword>
<accession>A0ABP9V030</accession>
<keyword evidence="3 4" id="KW-0408">Iron</keyword>
<evidence type="ECO:0000256" key="7">
    <source>
        <dbReference type="SAM" id="SignalP"/>
    </source>
</evidence>
<feature type="signal peptide" evidence="7">
    <location>
        <begin position="1"/>
        <end position="20"/>
    </location>
</feature>
<reference evidence="9 10" key="1">
    <citation type="submission" date="2024-02" db="EMBL/GenBank/DDBJ databases">
        <title>Rubritalea halochordaticola NBRC 107102.</title>
        <authorList>
            <person name="Ichikawa N."/>
            <person name="Katano-Makiyama Y."/>
            <person name="Hidaka K."/>
        </authorList>
    </citation>
    <scope>NUCLEOTIDE SEQUENCE [LARGE SCALE GENOMIC DNA]</scope>
    <source>
        <strain evidence="9 10">NBRC 107102</strain>
    </source>
</reference>
<evidence type="ECO:0000256" key="2">
    <source>
        <dbReference type="ARBA" id="ARBA00022723"/>
    </source>
</evidence>
<dbReference type="Gene3D" id="1.10.760.10">
    <property type="entry name" value="Cytochrome c-like domain"/>
    <property type="match status" value="1"/>
</dbReference>
<evidence type="ECO:0000256" key="3">
    <source>
        <dbReference type="ARBA" id="ARBA00023004"/>
    </source>
</evidence>
<dbReference type="InterPro" id="IPR051459">
    <property type="entry name" value="Cytochrome_c-type_DH"/>
</dbReference>
<keyword evidence="10" id="KW-1185">Reference proteome</keyword>
<keyword evidence="2 4" id="KW-0479">Metal-binding</keyword>
<evidence type="ECO:0000259" key="8">
    <source>
        <dbReference type="PROSITE" id="PS51007"/>
    </source>
</evidence>
<dbReference type="EMBL" id="BAABRL010000001">
    <property type="protein sequence ID" value="GAA5493972.1"/>
    <property type="molecule type" value="Genomic_DNA"/>
</dbReference>
<gene>
    <name evidence="9" type="ORF">Rhal01_00126</name>
</gene>
<keyword evidence="6" id="KW-1133">Transmembrane helix</keyword>
<dbReference type="PROSITE" id="PS51007">
    <property type="entry name" value="CYTC"/>
    <property type="match status" value="1"/>
</dbReference>
<dbReference type="PANTHER" id="PTHR35008">
    <property type="entry name" value="BLL4482 PROTEIN-RELATED"/>
    <property type="match status" value="1"/>
</dbReference>
<protein>
    <recommendedName>
        <fullName evidence="8">Cytochrome c domain-containing protein</fullName>
    </recommendedName>
</protein>
<feature type="compositionally biased region" description="Basic and acidic residues" evidence="5">
    <location>
        <begin position="163"/>
        <end position="173"/>
    </location>
</feature>
<feature type="region of interest" description="Disordered" evidence="5">
    <location>
        <begin position="131"/>
        <end position="175"/>
    </location>
</feature>
<evidence type="ECO:0000313" key="10">
    <source>
        <dbReference type="Proteomes" id="UP001424741"/>
    </source>
</evidence>
<comment type="caution">
    <text evidence="9">The sequence shown here is derived from an EMBL/GenBank/DDBJ whole genome shotgun (WGS) entry which is preliminary data.</text>
</comment>
<dbReference type="InterPro" id="IPR009056">
    <property type="entry name" value="Cyt_c-like_dom"/>
</dbReference>
<evidence type="ECO:0000256" key="6">
    <source>
        <dbReference type="SAM" id="Phobius"/>
    </source>
</evidence>
<evidence type="ECO:0000256" key="5">
    <source>
        <dbReference type="SAM" id="MobiDB-lite"/>
    </source>
</evidence>
<dbReference type="Pfam" id="PF00034">
    <property type="entry name" value="Cytochrom_C"/>
    <property type="match status" value="1"/>
</dbReference>
<sequence length="207" mass="21630">MRTISLLIALTSLTLSNAFAADGKTVYATCAACHQAEGQGIPGAFPPLAESEWVNGPVENLIRIQLRGLSGPIKVKGVEYNSVMAPLANQSDEEIAAVLTYVRSHFGNNSGPVSADEVKALRSEVGKPMLTVADLKDPSSVEAETPDTTETSADTESTETSEDAPKDSKKVGSMEHTSSITTGLVIGFLAWAGLCIVPAITGLGRGR</sequence>
<feature type="domain" description="Cytochrome c" evidence="8">
    <location>
        <begin position="18"/>
        <end position="106"/>
    </location>
</feature>
<keyword evidence="7" id="KW-0732">Signal</keyword>
<feature type="chain" id="PRO_5046257599" description="Cytochrome c domain-containing protein" evidence="7">
    <location>
        <begin position="21"/>
        <end position="207"/>
    </location>
</feature>
<dbReference type="InterPro" id="IPR036909">
    <property type="entry name" value="Cyt_c-like_dom_sf"/>
</dbReference>
<feature type="transmembrane region" description="Helical" evidence="6">
    <location>
        <begin position="183"/>
        <end position="204"/>
    </location>
</feature>
<organism evidence="9 10">
    <name type="scientific">Rubritalea halochordaticola</name>
    <dbReference type="NCBI Taxonomy" id="714537"/>
    <lineage>
        <taxon>Bacteria</taxon>
        <taxon>Pseudomonadati</taxon>
        <taxon>Verrucomicrobiota</taxon>
        <taxon>Verrucomicrobiia</taxon>
        <taxon>Verrucomicrobiales</taxon>
        <taxon>Rubritaleaceae</taxon>
        <taxon>Rubritalea</taxon>
    </lineage>
</organism>
<dbReference type="SUPFAM" id="SSF46626">
    <property type="entry name" value="Cytochrome c"/>
    <property type="match status" value="1"/>
</dbReference>
<keyword evidence="6" id="KW-0812">Transmembrane</keyword>
<name>A0ABP9V030_9BACT</name>